<evidence type="ECO:0000256" key="2">
    <source>
        <dbReference type="ARBA" id="ARBA00023043"/>
    </source>
</evidence>
<dbReference type="Proteomes" id="UP000241137">
    <property type="component" value="Segment"/>
</dbReference>
<dbReference type="InterPro" id="IPR002110">
    <property type="entry name" value="Ankyrin_rpt"/>
</dbReference>
<dbReference type="PANTHER" id="PTHR24123">
    <property type="entry name" value="ANKYRIN REPEAT-CONTAINING"/>
    <property type="match status" value="1"/>
</dbReference>
<organism evidence="4 5">
    <name type="scientific">Megavirus courdo11</name>
    <dbReference type="NCBI Taxonomy" id="1128140"/>
    <lineage>
        <taxon>Viruses</taxon>
        <taxon>Varidnaviria</taxon>
        <taxon>Bamfordvirae</taxon>
        <taxon>Nucleocytoviricota</taxon>
        <taxon>Megaviricetes</taxon>
        <taxon>Imitervirales</taxon>
        <taxon>Mimiviridae</taxon>
        <taxon>Megamimivirinae</taxon>
        <taxon>Megavirus</taxon>
        <taxon>Megavirus chilense</taxon>
    </lineage>
</organism>
<dbReference type="Pfam" id="PF12796">
    <property type="entry name" value="Ank_2"/>
    <property type="match status" value="3"/>
</dbReference>
<dbReference type="SMART" id="SM00248">
    <property type="entry name" value="ANK"/>
    <property type="match status" value="10"/>
</dbReference>
<dbReference type="Gene3D" id="1.25.40.20">
    <property type="entry name" value="Ankyrin repeat-containing domain"/>
    <property type="match status" value="3"/>
</dbReference>
<reference evidence="4 5" key="1">
    <citation type="journal article" date="2014" name="Virus Genes">
        <title>Complete genome sequence of Courdo11 virus, a member of the family Mimiviridae.</title>
        <authorList>
            <person name="Yoosuf N."/>
            <person name="Pagnier I."/>
            <person name="Fournous G."/>
            <person name="Robert C."/>
            <person name="La Scola B."/>
            <person name="Raoult D."/>
            <person name="Colson P."/>
        </authorList>
    </citation>
    <scope>NUCLEOTIDE SEQUENCE [LARGE SCALE GENOMIC DNA]</scope>
</reference>
<keyword evidence="1" id="KW-0677">Repeat</keyword>
<evidence type="ECO:0000256" key="3">
    <source>
        <dbReference type="SAM" id="MobiDB-lite"/>
    </source>
</evidence>
<feature type="compositionally biased region" description="Acidic residues" evidence="3">
    <location>
        <begin position="112"/>
        <end position="135"/>
    </location>
</feature>
<keyword evidence="2" id="KW-0040">ANK repeat</keyword>
<dbReference type="InterPro" id="IPR051165">
    <property type="entry name" value="Multifunctional_ANK_Repeat"/>
</dbReference>
<protein>
    <submittedName>
        <fullName evidence="4">Putative ankyrin repeat protein</fullName>
    </submittedName>
</protein>
<dbReference type="InterPro" id="IPR036770">
    <property type="entry name" value="Ankyrin_rpt-contain_sf"/>
</dbReference>
<proteinExistence type="predicted"/>
<name>K7YA77_9VIRU</name>
<dbReference type="SUPFAM" id="SSF48403">
    <property type="entry name" value="Ankyrin repeat"/>
    <property type="match status" value="2"/>
</dbReference>
<evidence type="ECO:0000313" key="4">
    <source>
        <dbReference type="EMBL" id="AFX92990.1"/>
    </source>
</evidence>
<accession>K7YA77</accession>
<evidence type="ECO:0000313" key="5">
    <source>
        <dbReference type="Proteomes" id="UP000241137"/>
    </source>
</evidence>
<feature type="region of interest" description="Disordered" evidence="3">
    <location>
        <begin position="111"/>
        <end position="141"/>
    </location>
</feature>
<dbReference type="PANTHER" id="PTHR24123:SF33">
    <property type="entry name" value="PROTEIN HOS4"/>
    <property type="match status" value="1"/>
</dbReference>
<gene>
    <name evidence="4" type="ORF">CE11_00964</name>
</gene>
<dbReference type="EMBL" id="JX975216">
    <property type="protein sequence ID" value="AFX92990.1"/>
    <property type="molecule type" value="Genomic_DNA"/>
</dbReference>
<sequence length="638" mass="74504">MDIEDIAPIEIWINIIKNTDDDTISNLFISNKTLVSLIELIVCRHTLIKIIFNLVKFRHLTILKNILEIKTIPKNRKYRFVDMCYVFAYRFGFIDLLEYLDDYAVEDHCINDNDDNDDDNDDNDDNDDDNDDDNNDSDHIDYYNEHDKKYDYDYNYDHLVEHSYGYVSDIEYAIKYQQIDTIKYLLNNDNKLKRYYYNFRYACKIGNLEIVKYMYENGWNYHNCIDSGLCSACKYNHMNIIEFLISCLPESHKKDSEILCSAVESDNTEIIQYLISLGWDVTAKKNAAMVRAAQKKNFAMIKYLISLGAKYNRNVLYHSCENIEIVKYLFTQNIEITDKDRYGIDDICKSGYLDALEILAENDHNKIIKKNAGDLIYTAAEYGHLDIVKYLVSIKPKIAKDNCGAIRIAFINCHLDVVKYLISVGTSAKKINEYAASIICRGSYTCYHPIEKKIECIKWIIEEMDMKHYIKAIAIKAFRYGHVAIIEYLISVGFDVNSIASIALDYACINNYTKCLDLLVKHGINITMNNNRAIKLAAQRSSFKVLCKLIYLGANYRVDDNFPMKIAMKECEIQKYRYYQKIIKHLEKLGVNKDDCQKTFESVKRIKTVKNPNKTQKEKDSSMKHHGMFLNWNKLRGN</sequence>
<evidence type="ECO:0000256" key="1">
    <source>
        <dbReference type="ARBA" id="ARBA00022737"/>
    </source>
</evidence>